<dbReference type="PANTHER" id="PTHR43027">
    <property type="entry name" value="DOXORUBICIN RESISTANCE ABC TRANSPORTER PERMEASE PROTEIN DRRC-RELATED"/>
    <property type="match status" value="1"/>
</dbReference>
<evidence type="ECO:0000256" key="5">
    <source>
        <dbReference type="ARBA" id="ARBA00023251"/>
    </source>
</evidence>
<protein>
    <recommendedName>
        <fullName evidence="6">Transport permease protein</fullName>
    </recommendedName>
</protein>
<dbReference type="InterPro" id="IPR052902">
    <property type="entry name" value="ABC-2_transporter"/>
</dbReference>
<comment type="similarity">
    <text evidence="6">Belongs to the ABC-2 integral membrane protein family.</text>
</comment>
<feature type="transmembrane region" description="Helical" evidence="6">
    <location>
        <begin position="111"/>
        <end position="138"/>
    </location>
</feature>
<feature type="transmembrane region" description="Helical" evidence="6">
    <location>
        <begin position="177"/>
        <end position="195"/>
    </location>
</feature>
<feature type="transmembrane region" description="Helical" evidence="6">
    <location>
        <begin position="64"/>
        <end position="90"/>
    </location>
</feature>
<dbReference type="AlphaFoldDB" id="A0A0H2ZQW2"/>
<dbReference type="GO" id="GO:0043190">
    <property type="term" value="C:ATP-binding cassette (ABC) transporter complex"/>
    <property type="evidence" value="ECO:0007669"/>
    <property type="project" value="InterPro"/>
</dbReference>
<evidence type="ECO:0000256" key="1">
    <source>
        <dbReference type="ARBA" id="ARBA00004141"/>
    </source>
</evidence>
<keyword evidence="2 6" id="KW-0812">Transmembrane</keyword>
<proteinExistence type="inferred from homology"/>
<dbReference type="PANTHER" id="PTHR43027:SF1">
    <property type="entry name" value="DOXORUBICIN RESISTANCE ABC TRANSPORTER PERMEASE PROTEIN DRRC-RELATED"/>
    <property type="match status" value="1"/>
</dbReference>
<dbReference type="GO" id="GO:0140359">
    <property type="term" value="F:ABC-type transporter activity"/>
    <property type="evidence" value="ECO:0007669"/>
    <property type="project" value="InterPro"/>
</dbReference>
<dbReference type="InterPro" id="IPR013525">
    <property type="entry name" value="ABC2_TM"/>
</dbReference>
<evidence type="ECO:0000256" key="2">
    <source>
        <dbReference type="ARBA" id="ARBA00022692"/>
    </source>
</evidence>
<keyword evidence="6" id="KW-0813">Transport</keyword>
<dbReference type="PROSITE" id="PS51012">
    <property type="entry name" value="ABC_TM2"/>
    <property type="match status" value="1"/>
</dbReference>
<dbReference type="EMBL" id="CP000479">
    <property type="protein sequence ID" value="ABK64601.1"/>
    <property type="molecule type" value="Genomic_DNA"/>
</dbReference>
<keyword evidence="4 6" id="KW-0472">Membrane</keyword>
<feature type="transmembrane region" description="Helical" evidence="6">
    <location>
        <begin position="32"/>
        <end position="52"/>
    </location>
</feature>
<dbReference type="Proteomes" id="UP000001574">
    <property type="component" value="Chromosome"/>
</dbReference>
<dbReference type="KEGG" id="mav:MAV_3252"/>
<dbReference type="InterPro" id="IPR047817">
    <property type="entry name" value="ABC2_TM_bact-type"/>
</dbReference>
<dbReference type="Pfam" id="PF01061">
    <property type="entry name" value="ABC2_membrane"/>
    <property type="match status" value="1"/>
</dbReference>
<evidence type="ECO:0000259" key="7">
    <source>
        <dbReference type="PROSITE" id="PS51012"/>
    </source>
</evidence>
<evidence type="ECO:0000256" key="3">
    <source>
        <dbReference type="ARBA" id="ARBA00022989"/>
    </source>
</evidence>
<keyword evidence="6" id="KW-1003">Cell membrane</keyword>
<dbReference type="GO" id="GO:0046677">
    <property type="term" value="P:response to antibiotic"/>
    <property type="evidence" value="ECO:0007669"/>
    <property type="project" value="UniProtKB-KW"/>
</dbReference>
<feature type="transmembrane region" description="Helical" evidence="6">
    <location>
        <begin position="144"/>
        <end position="170"/>
    </location>
</feature>
<gene>
    <name evidence="8" type="ordered locus">MAV_3252</name>
</gene>
<comment type="subcellular location">
    <subcellularLocation>
        <location evidence="6">Cell membrane</location>
        <topology evidence="6">Multi-pass membrane protein</topology>
    </subcellularLocation>
    <subcellularLocation>
        <location evidence="1">Membrane</location>
        <topology evidence="1">Multi-pass membrane protein</topology>
    </subcellularLocation>
</comment>
<organism evidence="8 9">
    <name type="scientific">Mycobacterium avium (strain 104)</name>
    <dbReference type="NCBI Taxonomy" id="243243"/>
    <lineage>
        <taxon>Bacteria</taxon>
        <taxon>Bacillati</taxon>
        <taxon>Actinomycetota</taxon>
        <taxon>Actinomycetes</taxon>
        <taxon>Mycobacteriales</taxon>
        <taxon>Mycobacteriaceae</taxon>
        <taxon>Mycobacterium</taxon>
        <taxon>Mycobacterium avium complex (MAC)</taxon>
    </lineage>
</organism>
<dbReference type="NCBIfam" id="TIGR01248">
    <property type="entry name" value="drrC"/>
    <property type="match status" value="1"/>
</dbReference>
<evidence type="ECO:0000313" key="9">
    <source>
        <dbReference type="Proteomes" id="UP000001574"/>
    </source>
</evidence>
<name>A0A0H2ZQW2_MYCA1</name>
<dbReference type="PIRSF" id="PIRSF006648">
    <property type="entry name" value="DrrB"/>
    <property type="match status" value="1"/>
</dbReference>
<feature type="transmembrane region" description="Helical" evidence="6">
    <location>
        <begin position="230"/>
        <end position="253"/>
    </location>
</feature>
<evidence type="ECO:0000256" key="4">
    <source>
        <dbReference type="ARBA" id="ARBA00023136"/>
    </source>
</evidence>
<feature type="domain" description="ABC transmembrane type-2" evidence="7">
    <location>
        <begin position="32"/>
        <end position="259"/>
    </location>
</feature>
<keyword evidence="5" id="KW-0046">Antibiotic resistance</keyword>
<accession>A0A0H2ZQW2</accession>
<sequence>MMAHRLETQGSLLTESWVQAGRLLLRWRRDQAVLMGSLLLPVFLLFCYQIVLGEQVHRVTGAQSVYGVVPMCAVISALFGSLGNSVGITMDRQSRLLSRMWVLPIHRASAITGWVMAEVVRALIGTTLITVIGLAMGLRFSQGWPAALLFLLVPSIVVTGFTALVMAMAIRNNGRAAMTWLLGITFALVFVNPGATPIKLFPHWAQPLIRMQPVSPPIETMRALAHGGPIAWPLEITVAWAVVLVAVFIPVAVRGYRLAAEASG</sequence>
<keyword evidence="3 6" id="KW-1133">Transmembrane helix</keyword>
<dbReference type="InterPro" id="IPR000412">
    <property type="entry name" value="ABC_2_transport"/>
</dbReference>
<evidence type="ECO:0000313" key="8">
    <source>
        <dbReference type="EMBL" id="ABK64601.1"/>
    </source>
</evidence>
<dbReference type="HOGENOM" id="CLU_039483_2_1_11"/>
<evidence type="ECO:0000256" key="6">
    <source>
        <dbReference type="RuleBase" id="RU361157"/>
    </source>
</evidence>
<reference evidence="8 9" key="1">
    <citation type="submission" date="2006-10" db="EMBL/GenBank/DDBJ databases">
        <authorList>
            <person name="Fleischmann R.D."/>
            <person name="Dodson R.J."/>
            <person name="Haft D.H."/>
            <person name="Merkel J.S."/>
            <person name="Nelson W.C."/>
            <person name="Fraser C.M."/>
        </authorList>
    </citation>
    <scope>NUCLEOTIDE SEQUENCE [LARGE SCALE GENOMIC DNA]</scope>
    <source>
        <strain evidence="8 9">104</strain>
    </source>
</reference>
<dbReference type="InterPro" id="IPR005943">
    <property type="entry name" value="Daunbcin-R_C"/>
</dbReference>